<dbReference type="EMBL" id="JAULUE010002051">
    <property type="protein sequence ID" value="KAK5901514.1"/>
    <property type="molecule type" value="Genomic_DNA"/>
</dbReference>
<gene>
    <name evidence="2" type="ORF">CesoFtcFv8_006875</name>
</gene>
<dbReference type="AlphaFoldDB" id="A0AAN8CD29"/>
<keyword evidence="3" id="KW-1185">Reference proteome</keyword>
<reference evidence="2 3" key="1">
    <citation type="journal article" date="2023" name="Mol. Biol. Evol.">
        <title>Genomics of Secondarily Temperate Adaptation in the Only Non-Antarctic Icefish.</title>
        <authorList>
            <person name="Rivera-Colon A.G."/>
            <person name="Rayamajhi N."/>
            <person name="Minhas B.F."/>
            <person name="Madrigal G."/>
            <person name="Bilyk K.T."/>
            <person name="Yoon V."/>
            <person name="Hune M."/>
            <person name="Gregory S."/>
            <person name="Cheng C.H.C."/>
            <person name="Catchen J.M."/>
        </authorList>
    </citation>
    <scope>NUCLEOTIDE SEQUENCE [LARGE SCALE GENOMIC DNA]</scope>
    <source>
        <strain evidence="2">JC2023a</strain>
    </source>
</reference>
<protein>
    <submittedName>
        <fullName evidence="2">Uncharacterized protein</fullName>
    </submittedName>
</protein>
<comment type="caution">
    <text evidence="2">The sequence shown here is derived from an EMBL/GenBank/DDBJ whole genome shotgun (WGS) entry which is preliminary data.</text>
</comment>
<feature type="compositionally biased region" description="Pro residues" evidence="1">
    <location>
        <begin position="24"/>
        <end position="52"/>
    </location>
</feature>
<accession>A0AAN8CD29</accession>
<proteinExistence type="predicted"/>
<organism evidence="2 3">
    <name type="scientific">Champsocephalus esox</name>
    <name type="common">pike icefish</name>
    <dbReference type="NCBI Taxonomy" id="159716"/>
    <lineage>
        <taxon>Eukaryota</taxon>
        <taxon>Metazoa</taxon>
        <taxon>Chordata</taxon>
        <taxon>Craniata</taxon>
        <taxon>Vertebrata</taxon>
        <taxon>Euteleostomi</taxon>
        <taxon>Actinopterygii</taxon>
        <taxon>Neopterygii</taxon>
        <taxon>Teleostei</taxon>
        <taxon>Neoteleostei</taxon>
        <taxon>Acanthomorphata</taxon>
        <taxon>Eupercaria</taxon>
        <taxon>Perciformes</taxon>
        <taxon>Notothenioidei</taxon>
        <taxon>Channichthyidae</taxon>
        <taxon>Champsocephalus</taxon>
    </lineage>
</organism>
<dbReference type="PRINTS" id="PR01217">
    <property type="entry name" value="PRICHEXTENSN"/>
</dbReference>
<name>A0AAN8CD29_9TELE</name>
<sequence length="161" mass="17000">MQELEPNSDQLLNNNLEPERPGPSSVPPPTIIHYQPPLPPPPPPPGAPPPTPRGHLNRCRACHNLLTFNHDSQRWERTSQTSSTSEPPPPPSSSPPEEVPPPPPPGAPQRGTPPCISLPHRPDPWPISRADGGAGLQPGHGSVGAGVPAAGRQQGAPPRRP</sequence>
<feature type="region of interest" description="Disordered" evidence="1">
    <location>
        <begin position="1"/>
        <end position="161"/>
    </location>
</feature>
<dbReference type="Proteomes" id="UP001335648">
    <property type="component" value="Unassembled WGS sequence"/>
</dbReference>
<feature type="compositionally biased region" description="Polar residues" evidence="1">
    <location>
        <begin position="1"/>
        <end position="16"/>
    </location>
</feature>
<evidence type="ECO:0000313" key="2">
    <source>
        <dbReference type="EMBL" id="KAK5901514.1"/>
    </source>
</evidence>
<feature type="compositionally biased region" description="Pro residues" evidence="1">
    <location>
        <begin position="86"/>
        <end position="107"/>
    </location>
</feature>
<feature type="compositionally biased region" description="Gly residues" evidence="1">
    <location>
        <begin position="132"/>
        <end position="144"/>
    </location>
</feature>
<evidence type="ECO:0000256" key="1">
    <source>
        <dbReference type="SAM" id="MobiDB-lite"/>
    </source>
</evidence>
<evidence type="ECO:0000313" key="3">
    <source>
        <dbReference type="Proteomes" id="UP001335648"/>
    </source>
</evidence>